<dbReference type="PROSITE" id="PS50943">
    <property type="entry name" value="HTH_CROC1"/>
    <property type="match status" value="1"/>
</dbReference>
<dbReference type="SMART" id="SM00530">
    <property type="entry name" value="HTH_XRE"/>
    <property type="match status" value="1"/>
</dbReference>
<dbReference type="SUPFAM" id="SSF47413">
    <property type="entry name" value="lambda repressor-like DNA-binding domains"/>
    <property type="match status" value="1"/>
</dbReference>
<name>A0A3B0VAU9_9ZZZZ</name>
<dbReference type="PANTHER" id="PTHR36924">
    <property type="entry name" value="ANTITOXIN HIGA-1"/>
    <property type="match status" value="1"/>
</dbReference>
<feature type="domain" description="HTH cro/C1-type" evidence="2">
    <location>
        <begin position="35"/>
        <end position="84"/>
    </location>
</feature>
<organism evidence="3">
    <name type="scientific">hydrothermal vent metagenome</name>
    <dbReference type="NCBI Taxonomy" id="652676"/>
    <lineage>
        <taxon>unclassified sequences</taxon>
        <taxon>metagenomes</taxon>
        <taxon>ecological metagenomes</taxon>
    </lineage>
</organism>
<protein>
    <submittedName>
        <fullName evidence="3">Antitoxin HigA</fullName>
    </submittedName>
</protein>
<dbReference type="PANTHER" id="PTHR36924:SF1">
    <property type="entry name" value="ANTITOXIN HIGA-1"/>
    <property type="match status" value="1"/>
</dbReference>
<dbReference type="CDD" id="cd00093">
    <property type="entry name" value="HTH_XRE"/>
    <property type="match status" value="1"/>
</dbReference>
<dbReference type="InterPro" id="IPR010982">
    <property type="entry name" value="Lambda_DNA-bd_dom_sf"/>
</dbReference>
<dbReference type="EMBL" id="UOEY01000093">
    <property type="protein sequence ID" value="VAW40001.1"/>
    <property type="molecule type" value="Genomic_DNA"/>
</dbReference>
<evidence type="ECO:0000256" key="1">
    <source>
        <dbReference type="ARBA" id="ARBA00023125"/>
    </source>
</evidence>
<proteinExistence type="predicted"/>
<reference evidence="3" key="1">
    <citation type="submission" date="2018-06" db="EMBL/GenBank/DDBJ databases">
        <authorList>
            <person name="Zhirakovskaya E."/>
        </authorList>
    </citation>
    <scope>NUCLEOTIDE SEQUENCE</scope>
</reference>
<accession>A0A3B0VAU9</accession>
<dbReference type="GO" id="GO:0003677">
    <property type="term" value="F:DNA binding"/>
    <property type="evidence" value="ECO:0007669"/>
    <property type="project" value="UniProtKB-KW"/>
</dbReference>
<dbReference type="InterPro" id="IPR013430">
    <property type="entry name" value="Toxin_antidote_HigA"/>
</dbReference>
<evidence type="ECO:0000313" key="3">
    <source>
        <dbReference type="EMBL" id="VAW40001.1"/>
    </source>
</evidence>
<dbReference type="Pfam" id="PF01381">
    <property type="entry name" value="HTH_3"/>
    <property type="match status" value="1"/>
</dbReference>
<dbReference type="NCBIfam" id="TIGR02607">
    <property type="entry name" value="antidote_HigA"/>
    <property type="match status" value="1"/>
</dbReference>
<dbReference type="AlphaFoldDB" id="A0A3B0VAU9"/>
<dbReference type="InterPro" id="IPR001387">
    <property type="entry name" value="Cro/C1-type_HTH"/>
</dbReference>
<dbReference type="Gene3D" id="1.10.260.40">
    <property type="entry name" value="lambda repressor-like DNA-binding domains"/>
    <property type="match status" value="1"/>
</dbReference>
<sequence>MSNWQIIWITIKRYNMSAMYNPPHPGEIIKEDVLEAEGINVTEAARQLGISRVTLSRLLNGKTGVSVDMALRLSQWLGTTPEIWLRMQDVYDLWQARKTKRPHIKPLESRENTCSPA</sequence>
<evidence type="ECO:0000259" key="2">
    <source>
        <dbReference type="PROSITE" id="PS50943"/>
    </source>
</evidence>
<gene>
    <name evidence="3" type="ORF">MNBD_DELTA04-446</name>
</gene>
<keyword evidence="1" id="KW-0238">DNA-binding</keyword>